<dbReference type="OrthoDB" id="97722at2759"/>
<dbReference type="Proteomes" id="UP000198211">
    <property type="component" value="Unassembled WGS sequence"/>
</dbReference>
<evidence type="ECO:0000313" key="1">
    <source>
        <dbReference type="EMBL" id="OWZ16234.1"/>
    </source>
</evidence>
<sequence length="92" mass="10131">MTAGDVASFRAVLTSEHPDEFLSGTTRGQVDERARARVVWDFDERGQPQQNFRALILELPVASMRAFSDDGTSNWLDATIPGYGDAKSSVKI</sequence>
<comment type="caution">
    <text evidence="1">The sequence shown here is derived from an EMBL/GenBank/DDBJ whole genome shotgun (WGS) entry which is preliminary data.</text>
</comment>
<dbReference type="AlphaFoldDB" id="A0A225WFQ7"/>
<gene>
    <name evidence="1" type="ORF">PHMEG_00010005</name>
</gene>
<evidence type="ECO:0000313" key="2">
    <source>
        <dbReference type="Proteomes" id="UP000198211"/>
    </source>
</evidence>
<organism evidence="1 2">
    <name type="scientific">Phytophthora megakarya</name>
    <dbReference type="NCBI Taxonomy" id="4795"/>
    <lineage>
        <taxon>Eukaryota</taxon>
        <taxon>Sar</taxon>
        <taxon>Stramenopiles</taxon>
        <taxon>Oomycota</taxon>
        <taxon>Peronosporomycetes</taxon>
        <taxon>Peronosporales</taxon>
        <taxon>Peronosporaceae</taxon>
        <taxon>Phytophthora</taxon>
    </lineage>
</organism>
<accession>A0A225WFQ7</accession>
<reference evidence="2" key="1">
    <citation type="submission" date="2017-03" db="EMBL/GenBank/DDBJ databases">
        <title>Phytopthora megakarya and P. palmivora, two closely related causual agents of cacao black pod achieved similar genome size and gene model numbers by different mechanisms.</title>
        <authorList>
            <person name="Ali S."/>
            <person name="Shao J."/>
            <person name="Larry D.J."/>
            <person name="Kronmiller B."/>
            <person name="Shen D."/>
            <person name="Strem M.D."/>
            <person name="Melnick R.L."/>
            <person name="Guiltinan M.J."/>
            <person name="Tyler B.M."/>
            <person name="Meinhardt L.W."/>
            <person name="Bailey B.A."/>
        </authorList>
    </citation>
    <scope>NUCLEOTIDE SEQUENCE [LARGE SCALE GENOMIC DNA]</scope>
    <source>
        <strain evidence="2">zdho120</strain>
    </source>
</reference>
<proteinExistence type="predicted"/>
<protein>
    <submittedName>
        <fullName evidence="1">Uncharacterized protein</fullName>
    </submittedName>
</protein>
<name>A0A225WFQ7_9STRA</name>
<dbReference type="EMBL" id="NBNE01000972">
    <property type="protein sequence ID" value="OWZ16234.1"/>
    <property type="molecule type" value="Genomic_DNA"/>
</dbReference>
<keyword evidence="2" id="KW-1185">Reference proteome</keyword>